<protein>
    <submittedName>
        <fullName evidence="2">AzlD domain-containing protein</fullName>
    </submittedName>
</protein>
<feature type="transmembrane region" description="Helical" evidence="1">
    <location>
        <begin position="46"/>
        <end position="66"/>
    </location>
</feature>
<name>A0A921SNC5_9MICO</name>
<organism evidence="2 3">
    <name type="scientific">Brevibacterium senegalense</name>
    <dbReference type="NCBI Taxonomy" id="1033736"/>
    <lineage>
        <taxon>Bacteria</taxon>
        <taxon>Bacillati</taxon>
        <taxon>Actinomycetota</taxon>
        <taxon>Actinomycetes</taxon>
        <taxon>Micrococcales</taxon>
        <taxon>Brevibacteriaceae</taxon>
        <taxon>Brevibacterium</taxon>
    </lineage>
</organism>
<evidence type="ECO:0000256" key="1">
    <source>
        <dbReference type="SAM" id="Phobius"/>
    </source>
</evidence>
<sequence length="114" mass="11744">METIPFLLALTGLAGGTYAMRLLGVRLGARARAGGERDQTPSPARVWMDRAVVVLILAVAVTGGFFDGQEVADAGKVLGVAAGMTAGILKVPMLLCVVLGMVVCAIIRATGFGW</sequence>
<keyword evidence="1" id="KW-1133">Transmembrane helix</keyword>
<dbReference type="Pfam" id="PF05437">
    <property type="entry name" value="AzlD"/>
    <property type="match status" value="1"/>
</dbReference>
<dbReference type="InterPro" id="IPR008407">
    <property type="entry name" value="Brnchd-chn_aa_trnsp_AzlD"/>
</dbReference>
<keyword evidence="1" id="KW-0812">Transmembrane</keyword>
<dbReference type="AlphaFoldDB" id="A0A921SNC5"/>
<evidence type="ECO:0000313" key="3">
    <source>
        <dbReference type="Proteomes" id="UP000784435"/>
    </source>
</evidence>
<dbReference type="EMBL" id="DYUK01000106">
    <property type="protein sequence ID" value="HJG79767.1"/>
    <property type="molecule type" value="Genomic_DNA"/>
</dbReference>
<accession>A0A921SNC5</accession>
<gene>
    <name evidence="2" type="ORF">K8V08_05070</name>
</gene>
<feature type="transmembrane region" description="Helical" evidence="1">
    <location>
        <begin position="78"/>
        <end position="107"/>
    </location>
</feature>
<comment type="caution">
    <text evidence="2">The sequence shown here is derived from an EMBL/GenBank/DDBJ whole genome shotgun (WGS) entry which is preliminary data.</text>
</comment>
<feature type="transmembrane region" description="Helical" evidence="1">
    <location>
        <begin position="6"/>
        <end position="25"/>
    </location>
</feature>
<keyword evidence="1" id="KW-0472">Membrane</keyword>
<reference evidence="2" key="2">
    <citation type="submission" date="2021-09" db="EMBL/GenBank/DDBJ databases">
        <authorList>
            <person name="Gilroy R."/>
        </authorList>
    </citation>
    <scope>NUCLEOTIDE SEQUENCE</scope>
    <source>
        <strain evidence="2">ChiGjej5B5-7349</strain>
    </source>
</reference>
<dbReference type="Proteomes" id="UP000784435">
    <property type="component" value="Unassembled WGS sequence"/>
</dbReference>
<reference evidence="2" key="1">
    <citation type="journal article" date="2021" name="PeerJ">
        <title>Extensive microbial diversity within the chicken gut microbiome revealed by metagenomics and culture.</title>
        <authorList>
            <person name="Gilroy R."/>
            <person name="Ravi A."/>
            <person name="Getino M."/>
            <person name="Pursley I."/>
            <person name="Horton D.L."/>
            <person name="Alikhan N.F."/>
            <person name="Baker D."/>
            <person name="Gharbi K."/>
            <person name="Hall N."/>
            <person name="Watson M."/>
            <person name="Adriaenssens E.M."/>
            <person name="Foster-Nyarko E."/>
            <person name="Jarju S."/>
            <person name="Secka A."/>
            <person name="Antonio M."/>
            <person name="Oren A."/>
            <person name="Chaudhuri R.R."/>
            <person name="La Ragione R."/>
            <person name="Hildebrand F."/>
            <person name="Pallen M.J."/>
        </authorList>
    </citation>
    <scope>NUCLEOTIDE SEQUENCE</scope>
    <source>
        <strain evidence="2">ChiGjej5B5-7349</strain>
    </source>
</reference>
<proteinExistence type="predicted"/>
<evidence type="ECO:0000313" key="2">
    <source>
        <dbReference type="EMBL" id="HJG79767.1"/>
    </source>
</evidence>